<sequence length="49" mass="5574">MNPVAKRGQFEVIQMRKKFPAASITMGSDIKIKIRVLGKVRLENLFKKG</sequence>
<gene>
    <name evidence="1" type="ORF">LCGC14_0560650</name>
</gene>
<name>A0A0F9S5R2_9ZZZZ</name>
<dbReference type="EMBL" id="LAZR01000797">
    <property type="protein sequence ID" value="KKN57582.1"/>
    <property type="molecule type" value="Genomic_DNA"/>
</dbReference>
<dbReference type="AlphaFoldDB" id="A0A0F9S5R2"/>
<accession>A0A0F9S5R2</accession>
<reference evidence="1" key="1">
    <citation type="journal article" date="2015" name="Nature">
        <title>Complex archaea that bridge the gap between prokaryotes and eukaryotes.</title>
        <authorList>
            <person name="Spang A."/>
            <person name="Saw J.H."/>
            <person name="Jorgensen S.L."/>
            <person name="Zaremba-Niedzwiedzka K."/>
            <person name="Martijn J."/>
            <person name="Lind A.E."/>
            <person name="van Eijk R."/>
            <person name="Schleper C."/>
            <person name="Guy L."/>
            <person name="Ettema T.J."/>
        </authorList>
    </citation>
    <scope>NUCLEOTIDE SEQUENCE</scope>
</reference>
<organism evidence="1">
    <name type="scientific">marine sediment metagenome</name>
    <dbReference type="NCBI Taxonomy" id="412755"/>
    <lineage>
        <taxon>unclassified sequences</taxon>
        <taxon>metagenomes</taxon>
        <taxon>ecological metagenomes</taxon>
    </lineage>
</organism>
<proteinExistence type="predicted"/>
<protein>
    <submittedName>
        <fullName evidence="1">Uncharacterized protein</fullName>
    </submittedName>
</protein>
<comment type="caution">
    <text evidence="1">The sequence shown here is derived from an EMBL/GenBank/DDBJ whole genome shotgun (WGS) entry which is preliminary data.</text>
</comment>
<evidence type="ECO:0000313" key="1">
    <source>
        <dbReference type="EMBL" id="KKN57582.1"/>
    </source>
</evidence>